<name>A0ABR8KHI0_9NOSO</name>
<feature type="compositionally biased region" description="Polar residues" evidence="1">
    <location>
        <begin position="16"/>
        <end position="48"/>
    </location>
</feature>
<feature type="compositionally biased region" description="Basic and acidic residues" evidence="1">
    <location>
        <begin position="240"/>
        <end position="249"/>
    </location>
</feature>
<dbReference type="EMBL" id="JACJTU010000037">
    <property type="protein sequence ID" value="MBD2737760.1"/>
    <property type="molecule type" value="Genomic_DNA"/>
</dbReference>
<evidence type="ECO:0000313" key="3">
    <source>
        <dbReference type="EMBL" id="MBD2737760.1"/>
    </source>
</evidence>
<dbReference type="Proteomes" id="UP000637383">
    <property type="component" value="Unassembled WGS sequence"/>
</dbReference>
<dbReference type="InterPro" id="IPR025295">
    <property type="entry name" value="eCIS_core_dom"/>
</dbReference>
<reference evidence="3 4" key="1">
    <citation type="journal article" date="2020" name="ISME J.">
        <title>Comparative genomics reveals insights into cyanobacterial evolution and habitat adaptation.</title>
        <authorList>
            <person name="Chen M.Y."/>
            <person name="Teng W.K."/>
            <person name="Zhao L."/>
            <person name="Hu C.X."/>
            <person name="Zhou Y.K."/>
            <person name="Han B.P."/>
            <person name="Song L.R."/>
            <person name="Shu W.S."/>
        </authorList>
    </citation>
    <scope>NUCLEOTIDE SEQUENCE [LARGE SCALE GENOMIC DNA]</scope>
    <source>
        <strain evidence="3 4">FACHB-159</strain>
    </source>
</reference>
<organism evidence="3 4">
    <name type="scientific">Nostoc paludosum FACHB-159</name>
    <dbReference type="NCBI Taxonomy" id="2692908"/>
    <lineage>
        <taxon>Bacteria</taxon>
        <taxon>Bacillati</taxon>
        <taxon>Cyanobacteriota</taxon>
        <taxon>Cyanophyceae</taxon>
        <taxon>Nostocales</taxon>
        <taxon>Nostocaceae</taxon>
        <taxon>Nostoc</taxon>
    </lineage>
</organism>
<dbReference type="Pfam" id="PF13699">
    <property type="entry name" value="eCIS_core"/>
    <property type="match status" value="1"/>
</dbReference>
<feature type="region of interest" description="Disordered" evidence="1">
    <location>
        <begin position="222"/>
        <end position="249"/>
    </location>
</feature>
<dbReference type="RefSeq" id="WP_190958332.1">
    <property type="nucleotide sequence ID" value="NZ_JACJTU010000037.1"/>
</dbReference>
<accession>A0ABR8KHI0</accession>
<evidence type="ECO:0000313" key="4">
    <source>
        <dbReference type="Proteomes" id="UP000637383"/>
    </source>
</evidence>
<evidence type="ECO:0000259" key="2">
    <source>
        <dbReference type="Pfam" id="PF13699"/>
    </source>
</evidence>
<proteinExistence type="predicted"/>
<feature type="domain" description="eCIS core" evidence="2">
    <location>
        <begin position="148"/>
        <end position="223"/>
    </location>
</feature>
<evidence type="ECO:0000256" key="1">
    <source>
        <dbReference type="SAM" id="MobiDB-lite"/>
    </source>
</evidence>
<comment type="caution">
    <text evidence="3">The sequence shown here is derived from an EMBL/GenBank/DDBJ whole genome shotgun (WGS) entry which is preliminary data.</text>
</comment>
<gene>
    <name evidence="3" type="ORF">H6H03_28385</name>
</gene>
<feature type="region of interest" description="Disordered" evidence="1">
    <location>
        <begin position="14"/>
        <end position="48"/>
    </location>
</feature>
<sequence length="551" mass="61119">MVYKKVQKPLGDCSIQKKQSQINPSAITRQEQTDSSSAKVTNTNIPSQAQRDVIRRSIFDAGVKTVQTKLMIGQPGDKYEQEADRVAAQVVNQMNSPASVQPALNENIQENKLQMKPSIQLQADGGDVTATPDLESAIAQARGGGQSLADNIREPMEQAFGADFSGVKVHTDAQSDRLNQSIQAKAFTTGEDVFFRQGAYEPSSRGGQELIAHELTHVIQQGSRVQRLQRDETGEAASSRSKEKPARPRYKEGEVLIIPPTNVAMGEEIDSYRSIVTRMLDRIARLLLIPEIKEPNNVKKVKPKDKFAIKTPHIAAVNLGGNIHLAGNSGDKSVRPLHAQEGIKRILEIVNAGPETSKWKGSSKRTRRDLSKLLGLIEGKYHQGEVRSTELEEIATALKGNLDKWHQVDRKEDGGGSVHGEMALHKPISDYAKENSQENNTNKTYIPVAGVKRDCLFCHWAHDILNQYVYAELGYEVLTAGTHGVPFPGWKAPQELMENKEALNAFKQRLESIKQEGSIWKMDNQGVVNHEGELAKLENQHDPYESDSEYE</sequence>
<keyword evidence="4" id="KW-1185">Reference proteome</keyword>
<protein>
    <submittedName>
        <fullName evidence="3">DUF4157 domain-containing protein</fullName>
    </submittedName>
</protein>